<gene>
    <name evidence="20" type="ORF">EDD34_3436</name>
</gene>
<dbReference type="Gene3D" id="3.40.50.300">
    <property type="entry name" value="P-loop containing nucleotide triphosphate hydrolases"/>
    <property type="match status" value="1"/>
</dbReference>
<protein>
    <recommendedName>
        <fullName evidence="5">non-specific protein-tyrosine kinase</fullName>
        <ecNumber evidence="5">2.7.10.2</ecNumber>
    </recommendedName>
</protein>
<dbReference type="InterPro" id="IPR005702">
    <property type="entry name" value="Wzc-like_C"/>
</dbReference>
<comment type="subcellular location">
    <subcellularLocation>
        <location evidence="1">Cell inner membrane</location>
        <topology evidence="1">Multi-pass membrane protein</topology>
    </subcellularLocation>
</comment>
<evidence type="ECO:0000256" key="7">
    <source>
        <dbReference type="ARBA" id="ARBA00022519"/>
    </source>
</evidence>
<comment type="caution">
    <text evidence="20">The sequence shown here is derived from an EMBL/GenBank/DDBJ whole genome shotgun (WGS) entry which is preliminary data.</text>
</comment>
<evidence type="ECO:0000256" key="17">
    <source>
        <dbReference type="SAM" id="Phobius"/>
    </source>
</evidence>
<keyword evidence="6" id="KW-1003">Cell membrane</keyword>
<dbReference type="SUPFAM" id="SSF52540">
    <property type="entry name" value="P-loop containing nucleoside triphosphate hydrolases"/>
    <property type="match status" value="1"/>
</dbReference>
<evidence type="ECO:0000256" key="16">
    <source>
        <dbReference type="ARBA" id="ARBA00051245"/>
    </source>
</evidence>
<keyword evidence="12" id="KW-0067">ATP-binding</keyword>
<evidence type="ECO:0000256" key="8">
    <source>
        <dbReference type="ARBA" id="ARBA00022679"/>
    </source>
</evidence>
<keyword evidence="10" id="KW-0547">Nucleotide-binding</keyword>
<keyword evidence="14 17" id="KW-0472">Membrane</keyword>
<dbReference type="GO" id="GO:0004715">
    <property type="term" value="F:non-membrane spanning protein tyrosine kinase activity"/>
    <property type="evidence" value="ECO:0007669"/>
    <property type="project" value="UniProtKB-EC"/>
</dbReference>
<dbReference type="PANTHER" id="PTHR32309:SF13">
    <property type="entry name" value="FERRIC ENTEROBACTIN TRANSPORT PROTEIN FEPE"/>
    <property type="match status" value="1"/>
</dbReference>
<comment type="catalytic activity">
    <reaction evidence="16">
        <text>L-tyrosyl-[protein] + ATP = O-phospho-L-tyrosyl-[protein] + ADP + H(+)</text>
        <dbReference type="Rhea" id="RHEA:10596"/>
        <dbReference type="Rhea" id="RHEA-COMP:10136"/>
        <dbReference type="Rhea" id="RHEA-COMP:20101"/>
        <dbReference type="ChEBI" id="CHEBI:15378"/>
        <dbReference type="ChEBI" id="CHEBI:30616"/>
        <dbReference type="ChEBI" id="CHEBI:46858"/>
        <dbReference type="ChEBI" id="CHEBI:61978"/>
        <dbReference type="ChEBI" id="CHEBI:456216"/>
        <dbReference type="EC" id="2.7.10.2"/>
    </reaction>
</comment>
<name>A0A3N4YTR5_9MICO</name>
<evidence type="ECO:0000256" key="4">
    <source>
        <dbReference type="ARBA" id="ARBA00008883"/>
    </source>
</evidence>
<evidence type="ECO:0000256" key="11">
    <source>
        <dbReference type="ARBA" id="ARBA00022777"/>
    </source>
</evidence>
<dbReference type="CDD" id="cd05387">
    <property type="entry name" value="BY-kinase"/>
    <property type="match status" value="1"/>
</dbReference>
<dbReference type="GO" id="GO:0005886">
    <property type="term" value="C:plasma membrane"/>
    <property type="evidence" value="ECO:0007669"/>
    <property type="project" value="UniProtKB-SubCell"/>
</dbReference>
<reference evidence="20 21" key="1">
    <citation type="submission" date="2018-11" db="EMBL/GenBank/DDBJ databases">
        <title>Sequencing the genomes of 1000 actinobacteria strains.</title>
        <authorList>
            <person name="Klenk H.-P."/>
        </authorList>
    </citation>
    <scope>NUCLEOTIDE SEQUENCE [LARGE SCALE GENOMIC DNA]</scope>
    <source>
        <strain evidence="20 21">DSM 15700</strain>
    </source>
</reference>
<comment type="similarity">
    <text evidence="3">Belongs to the CpsD/CapB family.</text>
</comment>
<sequence length="453" mass="47781">MELADYVAALRKRWVVLVVAILAGGLAGLGYAQTVAPQYRATTSVFVGLERGDTVSELMQGATYTQNLVTSYASLATMPAVLNPVIGELDLDTTPRDLSERVEAVVPLDTAIIEISAEADGPWQAAEVANSVARHLSETVSEVSPSNADGRSTVRLTVVAAAEAPEFPFAPDTRLLTAGGAAAGLAAGALIAVGLALFDTRIRTAKDLPAGEDLAVLGTVPQIRKGTTDPQLLAESYRRIRTNLQFLDVGAPVRSFVVTSSVPDEGKTTTAIGLAHALAERGSRVLLIDADLRRPSLADRLGLEGGAGLSTVLIGRADLEDVVQQVGPPRFAVLTAGDLPPNPGRLIEAESMDQIVRQARANYDVVIFDVPPLLPVTDAALLARRTQGAVVVARARKVRRAQLHDAIASLDAIGATCLGLIATGVSRKDHDFDTYAAYGDGDIGSFRSRWRRT</sequence>
<dbReference type="Pfam" id="PF02706">
    <property type="entry name" value="Wzz"/>
    <property type="match status" value="1"/>
</dbReference>
<dbReference type="AlphaFoldDB" id="A0A3N4YTR5"/>
<evidence type="ECO:0000259" key="19">
    <source>
        <dbReference type="Pfam" id="PF13614"/>
    </source>
</evidence>
<dbReference type="Pfam" id="PF13614">
    <property type="entry name" value="AAA_31"/>
    <property type="match status" value="1"/>
</dbReference>
<evidence type="ECO:0000256" key="1">
    <source>
        <dbReference type="ARBA" id="ARBA00004429"/>
    </source>
</evidence>
<evidence type="ECO:0000256" key="3">
    <source>
        <dbReference type="ARBA" id="ARBA00007316"/>
    </source>
</evidence>
<dbReference type="GO" id="GO:0005524">
    <property type="term" value="F:ATP binding"/>
    <property type="evidence" value="ECO:0007669"/>
    <property type="project" value="UniProtKB-KW"/>
</dbReference>
<dbReference type="InterPro" id="IPR050445">
    <property type="entry name" value="Bact_polysacc_biosynth/exp"/>
</dbReference>
<feature type="domain" description="AAA" evidence="19">
    <location>
        <begin position="266"/>
        <end position="381"/>
    </location>
</feature>
<keyword evidence="13 17" id="KW-1133">Transmembrane helix</keyword>
<dbReference type="NCBIfam" id="TIGR01007">
    <property type="entry name" value="eps_fam"/>
    <property type="match status" value="1"/>
</dbReference>
<feature type="transmembrane region" description="Helical" evidence="17">
    <location>
        <begin position="175"/>
        <end position="198"/>
    </location>
</feature>
<evidence type="ECO:0000256" key="6">
    <source>
        <dbReference type="ARBA" id="ARBA00022475"/>
    </source>
</evidence>
<keyword evidence="11" id="KW-0418">Kinase</keyword>
<comment type="similarity">
    <text evidence="4">Belongs to the etk/wzc family.</text>
</comment>
<evidence type="ECO:0000256" key="5">
    <source>
        <dbReference type="ARBA" id="ARBA00011903"/>
    </source>
</evidence>
<dbReference type="InterPro" id="IPR025669">
    <property type="entry name" value="AAA_dom"/>
</dbReference>
<evidence type="ECO:0000256" key="13">
    <source>
        <dbReference type="ARBA" id="ARBA00022989"/>
    </source>
</evidence>
<dbReference type="Proteomes" id="UP000280501">
    <property type="component" value="Unassembled WGS sequence"/>
</dbReference>
<dbReference type="OrthoDB" id="9812433at2"/>
<dbReference type="RefSeq" id="WP_123815637.1">
    <property type="nucleotide sequence ID" value="NZ_RKQZ01000001.1"/>
</dbReference>
<keyword evidence="15" id="KW-0829">Tyrosine-protein kinase</keyword>
<organism evidence="20 21">
    <name type="scientific">Myceligenerans xiligouense</name>
    <dbReference type="NCBI Taxonomy" id="253184"/>
    <lineage>
        <taxon>Bacteria</taxon>
        <taxon>Bacillati</taxon>
        <taxon>Actinomycetota</taxon>
        <taxon>Actinomycetes</taxon>
        <taxon>Micrococcales</taxon>
        <taxon>Promicromonosporaceae</taxon>
        <taxon>Myceligenerans</taxon>
    </lineage>
</organism>
<dbReference type="PANTHER" id="PTHR32309">
    <property type="entry name" value="TYROSINE-PROTEIN KINASE"/>
    <property type="match status" value="1"/>
</dbReference>
<evidence type="ECO:0000256" key="15">
    <source>
        <dbReference type="ARBA" id="ARBA00023137"/>
    </source>
</evidence>
<keyword evidence="8" id="KW-0808">Transferase</keyword>
<keyword evidence="9 17" id="KW-0812">Transmembrane</keyword>
<evidence type="ECO:0000313" key="21">
    <source>
        <dbReference type="Proteomes" id="UP000280501"/>
    </source>
</evidence>
<dbReference type="InterPro" id="IPR003856">
    <property type="entry name" value="LPS_length_determ_N"/>
</dbReference>
<evidence type="ECO:0000256" key="12">
    <source>
        <dbReference type="ARBA" id="ARBA00022840"/>
    </source>
</evidence>
<keyword evidence="7" id="KW-0997">Cell inner membrane</keyword>
<dbReference type="InterPro" id="IPR027417">
    <property type="entry name" value="P-loop_NTPase"/>
</dbReference>
<evidence type="ECO:0000256" key="14">
    <source>
        <dbReference type="ARBA" id="ARBA00023136"/>
    </source>
</evidence>
<dbReference type="EC" id="2.7.10.2" evidence="5"/>
<keyword evidence="21" id="KW-1185">Reference proteome</keyword>
<proteinExistence type="inferred from homology"/>
<feature type="domain" description="Polysaccharide chain length determinant N-terminal" evidence="18">
    <location>
        <begin position="2"/>
        <end position="87"/>
    </location>
</feature>
<evidence type="ECO:0000259" key="18">
    <source>
        <dbReference type="Pfam" id="PF02706"/>
    </source>
</evidence>
<accession>A0A3N4YTR5</accession>
<dbReference type="EMBL" id="RKQZ01000001">
    <property type="protein sequence ID" value="RPF22764.1"/>
    <property type="molecule type" value="Genomic_DNA"/>
</dbReference>
<evidence type="ECO:0000256" key="2">
    <source>
        <dbReference type="ARBA" id="ARBA00006683"/>
    </source>
</evidence>
<evidence type="ECO:0000313" key="20">
    <source>
        <dbReference type="EMBL" id="RPF22764.1"/>
    </source>
</evidence>
<evidence type="ECO:0000256" key="10">
    <source>
        <dbReference type="ARBA" id="ARBA00022741"/>
    </source>
</evidence>
<evidence type="ECO:0000256" key="9">
    <source>
        <dbReference type="ARBA" id="ARBA00022692"/>
    </source>
</evidence>
<comment type="similarity">
    <text evidence="2">Belongs to the CpsC/CapA family.</text>
</comment>